<evidence type="ECO:0000259" key="2">
    <source>
        <dbReference type="Pfam" id="PF01609"/>
    </source>
</evidence>
<dbReference type="NCBIfam" id="NF033580">
    <property type="entry name" value="transpos_IS5_3"/>
    <property type="match status" value="1"/>
</dbReference>
<organism evidence="4 5">
    <name type="scientific">Rubellimicrobium mesophilum DSM 19309</name>
    <dbReference type="NCBI Taxonomy" id="442562"/>
    <lineage>
        <taxon>Bacteria</taxon>
        <taxon>Pseudomonadati</taxon>
        <taxon>Pseudomonadota</taxon>
        <taxon>Alphaproteobacteria</taxon>
        <taxon>Rhodobacterales</taxon>
        <taxon>Roseobacteraceae</taxon>
        <taxon>Rubellimicrobium</taxon>
    </lineage>
</organism>
<evidence type="ECO:0000256" key="1">
    <source>
        <dbReference type="SAM" id="MobiDB-lite"/>
    </source>
</evidence>
<accession>A0A017HWG7</accession>
<evidence type="ECO:0000259" key="3">
    <source>
        <dbReference type="Pfam" id="PF13340"/>
    </source>
</evidence>
<feature type="region of interest" description="Disordered" evidence="1">
    <location>
        <begin position="84"/>
        <end position="109"/>
    </location>
</feature>
<evidence type="ECO:0000313" key="4">
    <source>
        <dbReference type="EMBL" id="EYD78069.1"/>
    </source>
</evidence>
<evidence type="ECO:0000313" key="5">
    <source>
        <dbReference type="Proteomes" id="UP000019666"/>
    </source>
</evidence>
<dbReference type="InterPro" id="IPR025161">
    <property type="entry name" value="IS402-like_dom"/>
</dbReference>
<dbReference type="AlphaFoldDB" id="A0A017HWG7"/>
<keyword evidence="5" id="KW-1185">Reference proteome</keyword>
<comment type="caution">
    <text evidence="4">The sequence shown here is derived from an EMBL/GenBank/DDBJ whole genome shotgun (WGS) entry which is preliminary data.</text>
</comment>
<proteinExistence type="predicted"/>
<dbReference type="Pfam" id="PF13340">
    <property type="entry name" value="DUF4096"/>
    <property type="match status" value="1"/>
</dbReference>
<dbReference type="Pfam" id="PF01609">
    <property type="entry name" value="DDE_Tnp_1"/>
    <property type="match status" value="1"/>
</dbReference>
<dbReference type="EMBL" id="AOSK01000017">
    <property type="protein sequence ID" value="EYD78069.1"/>
    <property type="molecule type" value="Genomic_DNA"/>
</dbReference>
<dbReference type="STRING" id="442562.Rumeso_00331"/>
<protein>
    <submittedName>
        <fullName evidence="4">Mobile element protein</fullName>
    </submittedName>
</protein>
<sequence length="246" mass="28010">MLVRRHLPELVGGRRRHWPTRLVVDAVFYVVRTGCQWRQLPRDFPPWQTVYYHHRRWDGRGLLHRLHEALRRAVRAQCGRAPDASAGVMDSQSVRTTQAGGVRGYDGGKGVQGRKRHLLVDTEGLVLAHEVTGAHVSDQAGARRLLSGLRPLQPRLELIWADGAYAGQPLSSWASEQGVQIEIVRPAEGQKGFAVQPRRWVVERTFGWLGRSRRLAKDYERRLQSAEAFITLTMIHLMLRRLARSA</sequence>
<reference evidence="4 5" key="1">
    <citation type="submission" date="2013-02" db="EMBL/GenBank/DDBJ databases">
        <authorList>
            <person name="Fiebig A."/>
            <person name="Goeker M."/>
            <person name="Klenk H.-P.P."/>
        </authorList>
    </citation>
    <scope>NUCLEOTIDE SEQUENCE [LARGE SCALE GENOMIC DNA]</scope>
    <source>
        <strain evidence="4 5">DSM 19309</strain>
    </source>
</reference>
<feature type="domain" description="Transposase IS4-like" evidence="2">
    <location>
        <begin position="83"/>
        <end position="237"/>
    </location>
</feature>
<dbReference type="PANTHER" id="PTHR30007">
    <property type="entry name" value="PHP DOMAIN PROTEIN"/>
    <property type="match status" value="1"/>
</dbReference>
<dbReference type="InterPro" id="IPR002559">
    <property type="entry name" value="Transposase_11"/>
</dbReference>
<dbReference type="Proteomes" id="UP000019666">
    <property type="component" value="Unassembled WGS sequence"/>
</dbReference>
<dbReference type="PATRIC" id="fig|442562.3.peg.330"/>
<dbReference type="GO" id="GO:0003677">
    <property type="term" value="F:DNA binding"/>
    <property type="evidence" value="ECO:0007669"/>
    <property type="project" value="InterPro"/>
</dbReference>
<feature type="compositionally biased region" description="Polar residues" evidence="1">
    <location>
        <begin position="90"/>
        <end position="99"/>
    </location>
</feature>
<gene>
    <name evidence="4" type="ORF">Rumeso_00331</name>
</gene>
<dbReference type="PANTHER" id="PTHR30007:SF0">
    <property type="entry name" value="TRANSPOSASE"/>
    <property type="match status" value="1"/>
</dbReference>
<feature type="domain" description="Insertion element IS402-like" evidence="3">
    <location>
        <begin position="4"/>
        <end position="67"/>
    </location>
</feature>
<dbReference type="GO" id="GO:0006313">
    <property type="term" value="P:DNA transposition"/>
    <property type="evidence" value="ECO:0007669"/>
    <property type="project" value="InterPro"/>
</dbReference>
<dbReference type="HOGENOM" id="CLU_055261_0_0_5"/>
<dbReference type="GO" id="GO:0004803">
    <property type="term" value="F:transposase activity"/>
    <property type="evidence" value="ECO:0007669"/>
    <property type="project" value="InterPro"/>
</dbReference>
<name>A0A017HWG7_9RHOB</name>